<dbReference type="Proteomes" id="UP000289437">
    <property type="component" value="Unassembled WGS sequence"/>
</dbReference>
<dbReference type="AlphaFoldDB" id="A0A4Q0T3C5"/>
<reference evidence="2" key="2">
    <citation type="submission" date="2019-02" db="EMBL/GenBank/DDBJ databases">
        <title>Granulicella sibirica sp. nov., a psychrotolerant acidobacterium isolated from an organic soil layer in forested tundra, West Siberia.</title>
        <authorList>
            <person name="Oshkin I.Y."/>
            <person name="Kulichevskaya I.S."/>
            <person name="Rijpstra W.I.C."/>
            <person name="Sinninghe Damste J.S."/>
            <person name="Rakitin A.L."/>
            <person name="Ravin N.V."/>
            <person name="Dedysh S.N."/>
        </authorList>
    </citation>
    <scope>NUCLEOTIDE SEQUENCE [LARGE SCALE GENOMIC DNA]</scope>
    <source>
        <strain evidence="2">AF10</strain>
    </source>
</reference>
<reference evidence="1 2" key="1">
    <citation type="submission" date="2018-11" db="EMBL/GenBank/DDBJ databases">
        <authorList>
            <person name="Mardanov A.V."/>
            <person name="Ravin N.V."/>
            <person name="Dedysh S.N."/>
        </authorList>
    </citation>
    <scope>NUCLEOTIDE SEQUENCE [LARGE SCALE GENOMIC DNA]</scope>
    <source>
        <strain evidence="1 2">AF10</strain>
    </source>
</reference>
<sequence length="66" mass="7313">MRAGEKIMNICVFCNGRMLFVPVAPSVATMLFQNGTYQPGGGAQFEAVLPFVTDSYRPWRASIRRG</sequence>
<proteinExistence type="predicted"/>
<comment type="caution">
    <text evidence="1">The sequence shown here is derived from an EMBL/GenBank/DDBJ whole genome shotgun (WGS) entry which is preliminary data.</text>
</comment>
<gene>
    <name evidence="1" type="ORF">GRAN_1077</name>
</gene>
<evidence type="ECO:0000313" key="1">
    <source>
        <dbReference type="EMBL" id="RXH57767.1"/>
    </source>
</evidence>
<keyword evidence="2" id="KW-1185">Reference proteome</keyword>
<dbReference type="EMBL" id="RDSM01000001">
    <property type="protein sequence ID" value="RXH57767.1"/>
    <property type="molecule type" value="Genomic_DNA"/>
</dbReference>
<evidence type="ECO:0000313" key="2">
    <source>
        <dbReference type="Proteomes" id="UP000289437"/>
    </source>
</evidence>
<protein>
    <submittedName>
        <fullName evidence="1">Uncharacterized protein</fullName>
    </submittedName>
</protein>
<accession>A0A4Q0T3C5</accession>
<name>A0A4Q0T3C5_9BACT</name>
<organism evidence="1 2">
    <name type="scientific">Granulicella sibirica</name>
    <dbReference type="NCBI Taxonomy" id="2479048"/>
    <lineage>
        <taxon>Bacteria</taxon>
        <taxon>Pseudomonadati</taxon>
        <taxon>Acidobacteriota</taxon>
        <taxon>Terriglobia</taxon>
        <taxon>Terriglobales</taxon>
        <taxon>Acidobacteriaceae</taxon>
        <taxon>Granulicella</taxon>
    </lineage>
</organism>